<reference evidence="2" key="1">
    <citation type="submission" date="2019-12" db="EMBL/GenBank/DDBJ databases">
        <title>Genome sequencing and annotation of Brassica cretica.</title>
        <authorList>
            <person name="Studholme D.J."/>
            <person name="Sarris P."/>
        </authorList>
    </citation>
    <scope>NUCLEOTIDE SEQUENCE</scope>
    <source>
        <strain evidence="2">PFS-109/04</strain>
        <tissue evidence="2">Leaf</tissue>
    </source>
</reference>
<feature type="region of interest" description="Disordered" evidence="1">
    <location>
        <begin position="149"/>
        <end position="172"/>
    </location>
</feature>
<feature type="compositionally biased region" description="Polar residues" evidence="1">
    <location>
        <begin position="18"/>
        <end position="27"/>
    </location>
</feature>
<feature type="region of interest" description="Disordered" evidence="1">
    <location>
        <begin position="17"/>
        <end position="39"/>
    </location>
</feature>
<proteinExistence type="predicted"/>
<evidence type="ECO:0000313" key="2">
    <source>
        <dbReference type="EMBL" id="KAF3489766.1"/>
    </source>
</evidence>
<name>A0A8S9N384_BRACR</name>
<feature type="compositionally biased region" description="Polar residues" evidence="1">
    <location>
        <begin position="149"/>
        <end position="158"/>
    </location>
</feature>
<comment type="caution">
    <text evidence="2">The sequence shown here is derived from an EMBL/GenBank/DDBJ whole genome shotgun (WGS) entry which is preliminary data.</text>
</comment>
<gene>
    <name evidence="2" type="ORF">F2Q69_00055561</name>
</gene>
<protein>
    <submittedName>
        <fullName evidence="2">Uncharacterized protein</fullName>
    </submittedName>
</protein>
<accession>A0A8S9N384</accession>
<evidence type="ECO:0000313" key="3">
    <source>
        <dbReference type="Proteomes" id="UP000712600"/>
    </source>
</evidence>
<dbReference type="Proteomes" id="UP000712600">
    <property type="component" value="Unassembled WGS sequence"/>
</dbReference>
<evidence type="ECO:0000256" key="1">
    <source>
        <dbReference type="SAM" id="MobiDB-lite"/>
    </source>
</evidence>
<dbReference type="AlphaFoldDB" id="A0A8S9N384"/>
<sequence>MDFVVASDSDFWRWKIPSGTSPEQPQIATMKEKPSHHPKREIRAHQTRFGGTEEISIKYEEFRSCFVRAVKVHSVFPQVSSEPVAKGGLKTHKLKQLKPRYNGLYPPVERIGPVDCSYFISSVSDFHDVIQMDFVVASDSDFWRWKSLSGTSPEQPQIATMKEKPSHHPKREIRAQQTRFGGTEERSIKYESDPRTVNFISVLPLIQKEPGNGRDIIGKISMPDFHIIYPIVK</sequence>
<organism evidence="2 3">
    <name type="scientific">Brassica cretica</name>
    <name type="common">Mustard</name>
    <dbReference type="NCBI Taxonomy" id="69181"/>
    <lineage>
        <taxon>Eukaryota</taxon>
        <taxon>Viridiplantae</taxon>
        <taxon>Streptophyta</taxon>
        <taxon>Embryophyta</taxon>
        <taxon>Tracheophyta</taxon>
        <taxon>Spermatophyta</taxon>
        <taxon>Magnoliopsida</taxon>
        <taxon>eudicotyledons</taxon>
        <taxon>Gunneridae</taxon>
        <taxon>Pentapetalae</taxon>
        <taxon>rosids</taxon>
        <taxon>malvids</taxon>
        <taxon>Brassicales</taxon>
        <taxon>Brassicaceae</taxon>
        <taxon>Brassiceae</taxon>
        <taxon>Brassica</taxon>
    </lineage>
</organism>
<dbReference type="EMBL" id="QGKX02002183">
    <property type="protein sequence ID" value="KAF3489766.1"/>
    <property type="molecule type" value="Genomic_DNA"/>
</dbReference>